<dbReference type="Proteomes" id="UP001498398">
    <property type="component" value="Unassembled WGS sequence"/>
</dbReference>
<sequence length="286" mass="30048">MTFTWRSTVGSSLTSLGAPPSEVVLSHGTILGIRVGISVLLGLGVFLVVLTFVTLGIAESRDSFERPIGASYLPRRRGTRPARQRLDSQTTDDRSEAGTDQAGQHVPSETHQVSNPEEPVAFPALPSTSMIDVSVQTPPVNSPSPQESPPQEIHPYLSPTGSSDAQAQATRSDPSLPIRQEQGRVNRTISASQVTSSPGTSAGRNTSSNNARGSVSVAGNRSAGSGSGSGSGNRSGQARSSQTAQRQSTGRRTSGTDVARPRRQSRTHSTQSHRTSQGRTGNSGRR</sequence>
<keyword evidence="4" id="KW-1185">Reference proteome</keyword>
<evidence type="ECO:0008006" key="5">
    <source>
        <dbReference type="Google" id="ProtNLM"/>
    </source>
</evidence>
<evidence type="ECO:0000313" key="3">
    <source>
        <dbReference type="EMBL" id="KAK7436192.1"/>
    </source>
</evidence>
<evidence type="ECO:0000313" key="4">
    <source>
        <dbReference type="Proteomes" id="UP001498398"/>
    </source>
</evidence>
<dbReference type="EMBL" id="JBANRG010000097">
    <property type="protein sequence ID" value="KAK7436192.1"/>
    <property type="molecule type" value="Genomic_DNA"/>
</dbReference>
<protein>
    <recommendedName>
        <fullName evidence="5">Transmembrane protein</fullName>
    </recommendedName>
</protein>
<feature type="compositionally biased region" description="Polar residues" evidence="1">
    <location>
        <begin position="159"/>
        <end position="173"/>
    </location>
</feature>
<keyword evidence="2" id="KW-0472">Membrane</keyword>
<feature type="region of interest" description="Disordered" evidence="1">
    <location>
        <begin position="72"/>
        <end position="286"/>
    </location>
</feature>
<feature type="compositionally biased region" description="Basic residues" evidence="1">
    <location>
        <begin position="74"/>
        <end position="83"/>
    </location>
</feature>
<proteinExistence type="predicted"/>
<feature type="compositionally biased region" description="Low complexity" evidence="1">
    <location>
        <begin position="213"/>
        <end position="224"/>
    </location>
</feature>
<organism evidence="3 4">
    <name type="scientific">Marasmiellus scandens</name>
    <dbReference type="NCBI Taxonomy" id="2682957"/>
    <lineage>
        <taxon>Eukaryota</taxon>
        <taxon>Fungi</taxon>
        <taxon>Dikarya</taxon>
        <taxon>Basidiomycota</taxon>
        <taxon>Agaricomycotina</taxon>
        <taxon>Agaricomycetes</taxon>
        <taxon>Agaricomycetidae</taxon>
        <taxon>Agaricales</taxon>
        <taxon>Marasmiineae</taxon>
        <taxon>Omphalotaceae</taxon>
        <taxon>Marasmiellus</taxon>
    </lineage>
</organism>
<keyword evidence="2" id="KW-0812">Transmembrane</keyword>
<comment type="caution">
    <text evidence="3">The sequence shown here is derived from an EMBL/GenBank/DDBJ whole genome shotgun (WGS) entry which is preliminary data.</text>
</comment>
<name>A0ABR1IM14_9AGAR</name>
<feature type="transmembrane region" description="Helical" evidence="2">
    <location>
        <begin position="36"/>
        <end position="58"/>
    </location>
</feature>
<feature type="compositionally biased region" description="Low complexity" evidence="1">
    <location>
        <begin position="234"/>
        <end position="253"/>
    </location>
</feature>
<gene>
    <name evidence="3" type="ORF">VKT23_019268</name>
</gene>
<feature type="compositionally biased region" description="Polar residues" evidence="1">
    <location>
        <begin position="126"/>
        <end position="137"/>
    </location>
</feature>
<accession>A0ABR1IM14</accession>
<reference evidence="3 4" key="1">
    <citation type="submission" date="2024-01" db="EMBL/GenBank/DDBJ databases">
        <title>A draft genome for the cacao thread blight pathogen Marasmiellus scandens.</title>
        <authorList>
            <person name="Baruah I.K."/>
            <person name="Leung J."/>
            <person name="Bukari Y."/>
            <person name="Amoako-Attah I."/>
            <person name="Meinhardt L.W."/>
            <person name="Bailey B.A."/>
            <person name="Cohen S.P."/>
        </authorList>
    </citation>
    <scope>NUCLEOTIDE SEQUENCE [LARGE SCALE GENOMIC DNA]</scope>
    <source>
        <strain evidence="3 4">GH-19</strain>
    </source>
</reference>
<feature type="compositionally biased region" description="Polar residues" evidence="1">
    <location>
        <begin position="183"/>
        <end position="212"/>
    </location>
</feature>
<evidence type="ECO:0000256" key="1">
    <source>
        <dbReference type="SAM" id="MobiDB-lite"/>
    </source>
</evidence>
<evidence type="ECO:0000256" key="2">
    <source>
        <dbReference type="SAM" id="Phobius"/>
    </source>
</evidence>
<feature type="compositionally biased region" description="Low complexity" evidence="1">
    <location>
        <begin position="267"/>
        <end position="277"/>
    </location>
</feature>
<keyword evidence="2" id="KW-1133">Transmembrane helix</keyword>